<evidence type="ECO:0000313" key="3">
    <source>
        <dbReference type="Proteomes" id="UP001296706"/>
    </source>
</evidence>
<dbReference type="EMBL" id="JAAXKY010000060">
    <property type="protein sequence ID" value="NMH79133.1"/>
    <property type="molecule type" value="Genomic_DNA"/>
</dbReference>
<keyword evidence="1" id="KW-1133">Transmembrane helix</keyword>
<accession>A0ABX1RIS7</accession>
<evidence type="ECO:0000256" key="1">
    <source>
        <dbReference type="SAM" id="Phobius"/>
    </source>
</evidence>
<reference evidence="2 3" key="1">
    <citation type="submission" date="2020-04" db="EMBL/GenBank/DDBJ databases">
        <authorList>
            <person name="Klaysubun C."/>
            <person name="Duangmal K."/>
            <person name="Lipun K."/>
        </authorList>
    </citation>
    <scope>NUCLEOTIDE SEQUENCE [LARGE SCALE GENOMIC DNA]</scope>
    <source>
        <strain evidence="2 3">JCM 11839</strain>
    </source>
</reference>
<dbReference type="RefSeq" id="WP_169397201.1">
    <property type="nucleotide sequence ID" value="NZ_BAAAJH010000004.1"/>
</dbReference>
<dbReference type="Proteomes" id="UP001296706">
    <property type="component" value="Unassembled WGS sequence"/>
</dbReference>
<comment type="caution">
    <text evidence="2">The sequence shown here is derived from an EMBL/GenBank/DDBJ whole genome shotgun (WGS) entry which is preliminary data.</text>
</comment>
<keyword evidence="3" id="KW-1185">Reference proteome</keyword>
<name>A0ABX1RIS7_9PSEU</name>
<feature type="transmembrane region" description="Helical" evidence="1">
    <location>
        <begin position="6"/>
        <end position="29"/>
    </location>
</feature>
<gene>
    <name evidence="2" type="ORF">HF577_18820</name>
</gene>
<sequence length="82" mass="8993">MVDSFTVMIAVLFSGVLAVLMIGATYVLCLRPVLSARRQYSDRRPDNLGMGTGLARRFVEWSVEPDAAPVHQRNGRRGSAAD</sequence>
<proteinExistence type="predicted"/>
<evidence type="ECO:0000313" key="2">
    <source>
        <dbReference type="EMBL" id="NMH79133.1"/>
    </source>
</evidence>
<organism evidence="2 3">
    <name type="scientific">Pseudonocardia xinjiangensis</name>
    <dbReference type="NCBI Taxonomy" id="75289"/>
    <lineage>
        <taxon>Bacteria</taxon>
        <taxon>Bacillati</taxon>
        <taxon>Actinomycetota</taxon>
        <taxon>Actinomycetes</taxon>
        <taxon>Pseudonocardiales</taxon>
        <taxon>Pseudonocardiaceae</taxon>
        <taxon>Pseudonocardia</taxon>
    </lineage>
</organism>
<protein>
    <submittedName>
        <fullName evidence="2">Uncharacterized protein</fullName>
    </submittedName>
</protein>
<keyword evidence="1" id="KW-0472">Membrane</keyword>
<keyword evidence="1" id="KW-0812">Transmembrane</keyword>